<feature type="region of interest" description="Disordered" evidence="1">
    <location>
        <begin position="16"/>
        <end position="52"/>
    </location>
</feature>
<evidence type="ECO:0000313" key="2">
    <source>
        <dbReference type="EMBL" id="TDO35618.1"/>
    </source>
</evidence>
<evidence type="ECO:0000313" key="3">
    <source>
        <dbReference type="Proteomes" id="UP000295388"/>
    </source>
</evidence>
<protein>
    <submittedName>
        <fullName evidence="2">Uncharacterized protein</fullName>
    </submittedName>
</protein>
<dbReference type="RefSeq" id="WP_133804389.1">
    <property type="nucleotide sequence ID" value="NZ_SNWQ01000022.1"/>
</dbReference>
<dbReference type="AlphaFoldDB" id="A0A4V3C6Y7"/>
<keyword evidence="3" id="KW-1185">Reference proteome</keyword>
<accession>A0A4V3C6Y7</accession>
<dbReference type="EMBL" id="SNWQ01000022">
    <property type="protein sequence ID" value="TDO35618.1"/>
    <property type="molecule type" value="Genomic_DNA"/>
</dbReference>
<organism evidence="2 3">
    <name type="scientific">Kribbella caucasensis</name>
    <dbReference type="NCBI Taxonomy" id="2512215"/>
    <lineage>
        <taxon>Bacteria</taxon>
        <taxon>Bacillati</taxon>
        <taxon>Actinomycetota</taxon>
        <taxon>Actinomycetes</taxon>
        <taxon>Propionibacteriales</taxon>
        <taxon>Kribbellaceae</taxon>
        <taxon>Kribbella</taxon>
    </lineage>
</organism>
<dbReference type="Proteomes" id="UP000295388">
    <property type="component" value="Unassembled WGS sequence"/>
</dbReference>
<reference evidence="2 3" key="1">
    <citation type="submission" date="2019-03" db="EMBL/GenBank/DDBJ databases">
        <title>Genomic Encyclopedia of Type Strains, Phase III (KMG-III): the genomes of soil and plant-associated and newly described type strains.</title>
        <authorList>
            <person name="Whitman W."/>
        </authorList>
    </citation>
    <scope>NUCLEOTIDE SEQUENCE [LARGE SCALE GENOMIC DNA]</scope>
    <source>
        <strain evidence="2 3">VKM Ac-2527</strain>
    </source>
</reference>
<sequence>MLFKVLGVGPTVKQLSPRDLTLSTHQPQTGARRDQSVPKVARSPSTEPARTWCPDLMRAGRAVNRDTLGCEVSGVTGGEGGFAVRCR</sequence>
<evidence type="ECO:0000256" key="1">
    <source>
        <dbReference type="SAM" id="MobiDB-lite"/>
    </source>
</evidence>
<gene>
    <name evidence="2" type="ORF">EV643_12229</name>
</gene>
<comment type="caution">
    <text evidence="2">The sequence shown here is derived from an EMBL/GenBank/DDBJ whole genome shotgun (WGS) entry which is preliminary data.</text>
</comment>
<proteinExistence type="predicted"/>
<name>A0A4V3C6Y7_9ACTN</name>